<dbReference type="GO" id="GO:0016987">
    <property type="term" value="F:sigma factor activity"/>
    <property type="evidence" value="ECO:0007669"/>
    <property type="project" value="UniProtKB-KW"/>
</dbReference>
<comment type="caution">
    <text evidence="7">The sequence shown here is derived from an EMBL/GenBank/DDBJ whole genome shotgun (WGS) entry which is preliminary data.</text>
</comment>
<evidence type="ECO:0000256" key="5">
    <source>
        <dbReference type="ARBA" id="ARBA00023163"/>
    </source>
</evidence>
<dbReference type="AlphaFoldDB" id="A0A9D1I599"/>
<dbReference type="InterPro" id="IPR007630">
    <property type="entry name" value="RNA_pol_sigma70_r4"/>
</dbReference>
<comment type="similarity">
    <text evidence="1">Belongs to the sigma-70 factor family. ECF subfamily.</text>
</comment>
<dbReference type="CDD" id="cd06171">
    <property type="entry name" value="Sigma70_r4"/>
    <property type="match status" value="1"/>
</dbReference>
<name>A0A9D1I599_9FIRM</name>
<dbReference type="InterPro" id="IPR036388">
    <property type="entry name" value="WH-like_DNA-bd_sf"/>
</dbReference>
<keyword evidence="5" id="KW-0804">Transcription</keyword>
<dbReference type="InterPro" id="IPR014284">
    <property type="entry name" value="RNA_pol_sigma-70_dom"/>
</dbReference>
<dbReference type="PANTHER" id="PTHR43133:SF8">
    <property type="entry name" value="RNA POLYMERASE SIGMA FACTOR HI_1459-RELATED"/>
    <property type="match status" value="1"/>
</dbReference>
<proteinExistence type="inferred from homology"/>
<keyword evidence="4" id="KW-0238">DNA-binding</keyword>
<evidence type="ECO:0000256" key="4">
    <source>
        <dbReference type="ARBA" id="ARBA00023125"/>
    </source>
</evidence>
<dbReference type="Gene3D" id="1.10.10.10">
    <property type="entry name" value="Winged helix-like DNA-binding domain superfamily/Winged helix DNA-binding domain"/>
    <property type="match status" value="1"/>
</dbReference>
<dbReference type="Gene3D" id="1.10.1740.10">
    <property type="match status" value="1"/>
</dbReference>
<evidence type="ECO:0000256" key="1">
    <source>
        <dbReference type="ARBA" id="ARBA00010641"/>
    </source>
</evidence>
<gene>
    <name evidence="7" type="ORF">IAD16_08510</name>
</gene>
<evidence type="ECO:0000313" key="7">
    <source>
        <dbReference type="EMBL" id="HIU28406.1"/>
    </source>
</evidence>
<dbReference type="PANTHER" id="PTHR43133">
    <property type="entry name" value="RNA POLYMERASE ECF-TYPE SIGMA FACTO"/>
    <property type="match status" value="1"/>
</dbReference>
<evidence type="ECO:0000256" key="2">
    <source>
        <dbReference type="ARBA" id="ARBA00023015"/>
    </source>
</evidence>
<dbReference type="NCBIfam" id="TIGR02937">
    <property type="entry name" value="sigma70-ECF"/>
    <property type="match status" value="1"/>
</dbReference>
<dbReference type="SUPFAM" id="SSF88946">
    <property type="entry name" value="Sigma2 domain of RNA polymerase sigma factors"/>
    <property type="match status" value="1"/>
</dbReference>
<reference evidence="7" key="2">
    <citation type="journal article" date="2021" name="PeerJ">
        <title>Extensive microbial diversity within the chicken gut microbiome revealed by metagenomics and culture.</title>
        <authorList>
            <person name="Gilroy R."/>
            <person name="Ravi A."/>
            <person name="Getino M."/>
            <person name="Pursley I."/>
            <person name="Horton D.L."/>
            <person name="Alikhan N.F."/>
            <person name="Baker D."/>
            <person name="Gharbi K."/>
            <person name="Hall N."/>
            <person name="Watson M."/>
            <person name="Adriaenssens E.M."/>
            <person name="Foster-Nyarko E."/>
            <person name="Jarju S."/>
            <person name="Secka A."/>
            <person name="Antonio M."/>
            <person name="Oren A."/>
            <person name="Chaudhuri R.R."/>
            <person name="La Ragione R."/>
            <person name="Hildebrand F."/>
            <person name="Pallen M.J."/>
        </authorList>
    </citation>
    <scope>NUCLEOTIDE SEQUENCE</scope>
    <source>
        <strain evidence="7">11300</strain>
    </source>
</reference>
<feature type="domain" description="RNA polymerase sigma-70 region 4" evidence="6">
    <location>
        <begin position="119"/>
        <end position="167"/>
    </location>
</feature>
<reference evidence="7" key="1">
    <citation type="submission" date="2020-10" db="EMBL/GenBank/DDBJ databases">
        <authorList>
            <person name="Gilroy R."/>
        </authorList>
    </citation>
    <scope>NUCLEOTIDE SEQUENCE</scope>
    <source>
        <strain evidence="7">11300</strain>
    </source>
</reference>
<dbReference type="InterPro" id="IPR039425">
    <property type="entry name" value="RNA_pol_sigma-70-like"/>
</dbReference>
<dbReference type="InterPro" id="IPR013325">
    <property type="entry name" value="RNA_pol_sigma_r2"/>
</dbReference>
<evidence type="ECO:0000259" key="6">
    <source>
        <dbReference type="Pfam" id="PF04545"/>
    </source>
</evidence>
<keyword evidence="3" id="KW-0731">Sigma factor</keyword>
<dbReference type="GO" id="GO:0003677">
    <property type="term" value="F:DNA binding"/>
    <property type="evidence" value="ECO:0007669"/>
    <property type="project" value="UniProtKB-KW"/>
</dbReference>
<dbReference type="InterPro" id="IPR013324">
    <property type="entry name" value="RNA_pol_sigma_r3/r4-like"/>
</dbReference>
<evidence type="ECO:0000256" key="3">
    <source>
        <dbReference type="ARBA" id="ARBA00023082"/>
    </source>
</evidence>
<dbReference type="EMBL" id="DVMO01000132">
    <property type="protein sequence ID" value="HIU28406.1"/>
    <property type="molecule type" value="Genomic_DNA"/>
</dbReference>
<dbReference type="Proteomes" id="UP000824091">
    <property type="component" value="Unassembled WGS sequence"/>
</dbReference>
<dbReference type="SUPFAM" id="SSF88659">
    <property type="entry name" value="Sigma3 and sigma4 domains of RNA polymerase sigma factors"/>
    <property type="match status" value="1"/>
</dbReference>
<evidence type="ECO:0000313" key="8">
    <source>
        <dbReference type="Proteomes" id="UP000824091"/>
    </source>
</evidence>
<accession>A0A9D1I599</accession>
<protein>
    <submittedName>
        <fullName evidence="7">Sigma-70 family RNA polymerase sigma factor</fullName>
    </submittedName>
</protein>
<organism evidence="7 8">
    <name type="scientific">Candidatus Fimisoma avicola</name>
    <dbReference type="NCBI Taxonomy" id="2840826"/>
    <lineage>
        <taxon>Bacteria</taxon>
        <taxon>Bacillati</taxon>
        <taxon>Bacillota</taxon>
        <taxon>Clostridia</taxon>
        <taxon>Eubacteriales</taxon>
        <taxon>Candidatus Fimisoma</taxon>
    </lineage>
</organism>
<keyword evidence="2" id="KW-0805">Transcription regulation</keyword>
<sequence length="178" mass="21260">MEKVKKFFASLEEIYEANYRLIYVYICDYSVDEELVEEISSIVWEKVAEHSEDYLAKDDRWLKNSLRIIVRTTMADHFRREAAFNRAYEKLKEATERYGEDCSEEIFREDRKRYLAKALCILSEEEKLLINMRFVRRLTSKEAAELLGISDGAVRMRQERILRKLRAEIERLENENGG</sequence>
<dbReference type="Pfam" id="PF04545">
    <property type="entry name" value="Sigma70_r4"/>
    <property type="match status" value="1"/>
</dbReference>
<dbReference type="GO" id="GO:0006352">
    <property type="term" value="P:DNA-templated transcription initiation"/>
    <property type="evidence" value="ECO:0007669"/>
    <property type="project" value="InterPro"/>
</dbReference>